<dbReference type="SUPFAM" id="SSF53756">
    <property type="entry name" value="UDP-Glycosyltransferase/glycogen phosphorylase"/>
    <property type="match status" value="1"/>
</dbReference>
<dbReference type="InterPro" id="IPR028098">
    <property type="entry name" value="Glyco_trans_4-like_N"/>
</dbReference>
<dbReference type="PANTHER" id="PTHR12526">
    <property type="entry name" value="GLYCOSYLTRANSFERASE"/>
    <property type="match status" value="1"/>
</dbReference>
<protein>
    <recommendedName>
        <fullName evidence="5">Glycosyltransferase</fullName>
    </recommendedName>
</protein>
<organism evidence="3 4">
    <name type="scientific">Candidatus Beckwithbacteria bacterium GW2011_GWB1_47_15</name>
    <dbReference type="NCBI Taxonomy" id="1618371"/>
    <lineage>
        <taxon>Bacteria</taxon>
        <taxon>Candidatus Beckwithiibacteriota</taxon>
    </lineage>
</organism>
<dbReference type="Pfam" id="PF00534">
    <property type="entry name" value="Glycos_transf_1"/>
    <property type="match status" value="1"/>
</dbReference>
<evidence type="ECO:0000313" key="4">
    <source>
        <dbReference type="Proteomes" id="UP000033860"/>
    </source>
</evidence>
<dbReference type="Proteomes" id="UP000033860">
    <property type="component" value="Unassembled WGS sequence"/>
</dbReference>
<name>A0A0G1U5Y9_9BACT</name>
<accession>A0A0G1U5Y9</accession>
<reference evidence="3 4" key="1">
    <citation type="journal article" date="2015" name="Nature">
        <title>rRNA introns, odd ribosomes, and small enigmatic genomes across a large radiation of phyla.</title>
        <authorList>
            <person name="Brown C.T."/>
            <person name="Hug L.A."/>
            <person name="Thomas B.C."/>
            <person name="Sharon I."/>
            <person name="Castelle C.J."/>
            <person name="Singh A."/>
            <person name="Wilkins M.J."/>
            <person name="Williams K.H."/>
            <person name="Banfield J.F."/>
        </authorList>
    </citation>
    <scope>NUCLEOTIDE SEQUENCE [LARGE SCALE GENOMIC DNA]</scope>
</reference>
<evidence type="ECO:0008006" key="5">
    <source>
        <dbReference type="Google" id="ProtNLM"/>
    </source>
</evidence>
<dbReference type="Pfam" id="PF13439">
    <property type="entry name" value="Glyco_transf_4"/>
    <property type="match status" value="1"/>
</dbReference>
<evidence type="ECO:0000259" key="1">
    <source>
        <dbReference type="Pfam" id="PF00534"/>
    </source>
</evidence>
<dbReference type="CDD" id="cd03801">
    <property type="entry name" value="GT4_PimA-like"/>
    <property type="match status" value="1"/>
</dbReference>
<dbReference type="AlphaFoldDB" id="A0A0G1U5Y9"/>
<feature type="domain" description="Glycosyltransferase subfamily 4-like N-terminal" evidence="2">
    <location>
        <begin position="22"/>
        <end position="176"/>
    </location>
</feature>
<evidence type="ECO:0000259" key="2">
    <source>
        <dbReference type="Pfam" id="PF13439"/>
    </source>
</evidence>
<comment type="caution">
    <text evidence="3">The sequence shown here is derived from an EMBL/GenBank/DDBJ whole genome shotgun (WGS) entry which is preliminary data.</text>
</comment>
<sequence>MKICFIDWFAYPLFNPKSNIVFGGAQIQLYLLAKELAKNKNFKIFFLTDNQKNNQQEVFDQIKVFQMFRSPQAFGYLGFFVQFLAQLRQINADIFIQRAASAETGLIALICWLLRKKFIFMVAHIQDVNGDFMKKNGWRGKLFGFGLILADRIVCQTRDQQRQLSKNLRGKSVIVPLAYPIKPRLRQQNINKQGILWVARAETWKNPELLLALAAKFPREKFTMICPPAENNPDYFKIIKAKAKQISNLQFIAWVPFNKIDAFFRKSRVFVSTSFSEGFPNTFIQAAKNMTPIVSYQVDPDKIISQNKLGFCAKGDEKMLTEYLKKVLRNQKFWRRLSDRAYQYAVGHHDLSEVVDKFKSIVLNW</sequence>
<dbReference type="Gene3D" id="3.40.50.2000">
    <property type="entry name" value="Glycogen Phosphorylase B"/>
    <property type="match status" value="2"/>
</dbReference>
<feature type="domain" description="Glycosyl transferase family 1" evidence="1">
    <location>
        <begin position="191"/>
        <end position="343"/>
    </location>
</feature>
<evidence type="ECO:0000313" key="3">
    <source>
        <dbReference type="EMBL" id="KKU61713.1"/>
    </source>
</evidence>
<dbReference type="InterPro" id="IPR001296">
    <property type="entry name" value="Glyco_trans_1"/>
</dbReference>
<gene>
    <name evidence="3" type="ORF">UX85_C0002G0093</name>
</gene>
<proteinExistence type="predicted"/>
<dbReference type="GO" id="GO:0016757">
    <property type="term" value="F:glycosyltransferase activity"/>
    <property type="evidence" value="ECO:0007669"/>
    <property type="project" value="InterPro"/>
</dbReference>
<dbReference type="EMBL" id="LCNT01000002">
    <property type="protein sequence ID" value="KKU61713.1"/>
    <property type="molecule type" value="Genomic_DNA"/>
</dbReference>